<evidence type="ECO:0000313" key="2">
    <source>
        <dbReference type="EMBL" id="URE13254.1"/>
    </source>
</evidence>
<dbReference type="EMBL" id="CP097508">
    <property type="protein sequence ID" value="URE13254.1"/>
    <property type="molecule type" value="Genomic_DNA"/>
</dbReference>
<organism evidence="2 3">
    <name type="scientific">Musa troglodytarum</name>
    <name type="common">fe'i banana</name>
    <dbReference type="NCBI Taxonomy" id="320322"/>
    <lineage>
        <taxon>Eukaryota</taxon>
        <taxon>Viridiplantae</taxon>
        <taxon>Streptophyta</taxon>
        <taxon>Embryophyta</taxon>
        <taxon>Tracheophyta</taxon>
        <taxon>Spermatophyta</taxon>
        <taxon>Magnoliopsida</taxon>
        <taxon>Liliopsida</taxon>
        <taxon>Zingiberales</taxon>
        <taxon>Musaceae</taxon>
        <taxon>Musa</taxon>
    </lineage>
</organism>
<keyword evidence="1" id="KW-1133">Transmembrane helix</keyword>
<name>A0A9E7GJN8_9LILI</name>
<reference evidence="2" key="1">
    <citation type="submission" date="2022-05" db="EMBL/GenBank/DDBJ databases">
        <title>The Musa troglodytarum L. genome provides insights into the mechanism of non-climacteric behaviour and enrichment of carotenoids.</title>
        <authorList>
            <person name="Wang J."/>
        </authorList>
    </citation>
    <scope>NUCLEOTIDE SEQUENCE</scope>
    <source>
        <tissue evidence="2">Leaf</tissue>
    </source>
</reference>
<gene>
    <name evidence="2" type="ORF">MUK42_27098</name>
</gene>
<proteinExistence type="predicted"/>
<sequence>GISLPADQVLVTTLLWWCFSSYHGFTFWIFLQWFCEVKPSQELTDHILSFHFYAVLKFSCNYTAEL</sequence>
<evidence type="ECO:0000256" key="1">
    <source>
        <dbReference type="SAM" id="Phobius"/>
    </source>
</evidence>
<protein>
    <submittedName>
        <fullName evidence="2">Uncharacterized protein</fullName>
    </submittedName>
</protein>
<keyword evidence="1" id="KW-0472">Membrane</keyword>
<dbReference type="Proteomes" id="UP001055439">
    <property type="component" value="Chromosome 6"/>
</dbReference>
<dbReference type="AlphaFoldDB" id="A0A9E7GJN8"/>
<feature type="non-terminal residue" evidence="2">
    <location>
        <position position="1"/>
    </location>
</feature>
<evidence type="ECO:0000313" key="3">
    <source>
        <dbReference type="Proteomes" id="UP001055439"/>
    </source>
</evidence>
<feature type="transmembrane region" description="Helical" evidence="1">
    <location>
        <begin position="14"/>
        <end position="34"/>
    </location>
</feature>
<keyword evidence="1" id="KW-0812">Transmembrane</keyword>
<keyword evidence="3" id="KW-1185">Reference proteome</keyword>
<accession>A0A9E7GJN8</accession>